<organism evidence="3 4">
    <name type="scientific">Podospora aff. communis PSN243</name>
    <dbReference type="NCBI Taxonomy" id="3040156"/>
    <lineage>
        <taxon>Eukaryota</taxon>
        <taxon>Fungi</taxon>
        <taxon>Dikarya</taxon>
        <taxon>Ascomycota</taxon>
        <taxon>Pezizomycotina</taxon>
        <taxon>Sordariomycetes</taxon>
        <taxon>Sordariomycetidae</taxon>
        <taxon>Sordariales</taxon>
        <taxon>Podosporaceae</taxon>
        <taxon>Podospora</taxon>
    </lineage>
</organism>
<dbReference type="InterPro" id="IPR052895">
    <property type="entry name" value="HetReg/Transcr_Mod"/>
</dbReference>
<dbReference type="Proteomes" id="UP001321760">
    <property type="component" value="Unassembled WGS sequence"/>
</dbReference>
<reference evidence="3" key="1">
    <citation type="journal article" date="2023" name="Mol. Phylogenet. Evol.">
        <title>Genome-scale phylogeny and comparative genomics of the fungal order Sordariales.</title>
        <authorList>
            <person name="Hensen N."/>
            <person name="Bonometti L."/>
            <person name="Westerberg I."/>
            <person name="Brannstrom I.O."/>
            <person name="Guillou S."/>
            <person name="Cros-Aarteil S."/>
            <person name="Calhoun S."/>
            <person name="Haridas S."/>
            <person name="Kuo A."/>
            <person name="Mondo S."/>
            <person name="Pangilinan J."/>
            <person name="Riley R."/>
            <person name="LaButti K."/>
            <person name="Andreopoulos B."/>
            <person name="Lipzen A."/>
            <person name="Chen C."/>
            <person name="Yan M."/>
            <person name="Daum C."/>
            <person name="Ng V."/>
            <person name="Clum A."/>
            <person name="Steindorff A."/>
            <person name="Ohm R.A."/>
            <person name="Martin F."/>
            <person name="Silar P."/>
            <person name="Natvig D.O."/>
            <person name="Lalanne C."/>
            <person name="Gautier V."/>
            <person name="Ament-Velasquez S.L."/>
            <person name="Kruys A."/>
            <person name="Hutchinson M.I."/>
            <person name="Powell A.J."/>
            <person name="Barry K."/>
            <person name="Miller A.N."/>
            <person name="Grigoriev I.V."/>
            <person name="Debuchy R."/>
            <person name="Gladieux P."/>
            <person name="Hiltunen Thoren M."/>
            <person name="Johannesson H."/>
        </authorList>
    </citation>
    <scope>NUCLEOTIDE SEQUENCE</scope>
    <source>
        <strain evidence="3">PSN243</strain>
    </source>
</reference>
<keyword evidence="4" id="KW-1185">Reference proteome</keyword>
<accession>A0AAV9GKX8</accession>
<feature type="domain" description="Heterokaryon incompatibility" evidence="2">
    <location>
        <begin position="85"/>
        <end position="243"/>
    </location>
</feature>
<comment type="caution">
    <text evidence="3">The sequence shown here is derived from an EMBL/GenBank/DDBJ whole genome shotgun (WGS) entry which is preliminary data.</text>
</comment>
<proteinExistence type="predicted"/>
<name>A0AAV9GKX8_9PEZI</name>
<evidence type="ECO:0000259" key="2">
    <source>
        <dbReference type="Pfam" id="PF06985"/>
    </source>
</evidence>
<dbReference type="AlphaFoldDB" id="A0AAV9GKX8"/>
<evidence type="ECO:0000313" key="4">
    <source>
        <dbReference type="Proteomes" id="UP001321760"/>
    </source>
</evidence>
<dbReference type="Pfam" id="PF26639">
    <property type="entry name" value="Het-6_barrel"/>
    <property type="match status" value="1"/>
</dbReference>
<feature type="region of interest" description="Disordered" evidence="1">
    <location>
        <begin position="604"/>
        <end position="625"/>
    </location>
</feature>
<dbReference type="PANTHER" id="PTHR24148:SF64">
    <property type="entry name" value="HETEROKARYON INCOMPATIBILITY DOMAIN-CONTAINING PROTEIN"/>
    <property type="match status" value="1"/>
</dbReference>
<evidence type="ECO:0000256" key="1">
    <source>
        <dbReference type="SAM" id="MobiDB-lite"/>
    </source>
</evidence>
<evidence type="ECO:0000313" key="3">
    <source>
        <dbReference type="EMBL" id="KAK4448859.1"/>
    </source>
</evidence>
<dbReference type="InterPro" id="IPR010730">
    <property type="entry name" value="HET"/>
</dbReference>
<dbReference type="EMBL" id="MU865940">
    <property type="protein sequence ID" value="KAK4448859.1"/>
    <property type="molecule type" value="Genomic_DNA"/>
</dbReference>
<protein>
    <submittedName>
        <fullName evidence="3">Heterokaryon incompatibility protein-domain-containing protein</fullName>
    </submittedName>
</protein>
<reference evidence="3" key="2">
    <citation type="submission" date="2023-05" db="EMBL/GenBank/DDBJ databases">
        <authorList>
            <consortium name="Lawrence Berkeley National Laboratory"/>
            <person name="Steindorff A."/>
            <person name="Hensen N."/>
            <person name="Bonometti L."/>
            <person name="Westerberg I."/>
            <person name="Brannstrom I.O."/>
            <person name="Guillou S."/>
            <person name="Cros-Aarteil S."/>
            <person name="Calhoun S."/>
            <person name="Haridas S."/>
            <person name="Kuo A."/>
            <person name="Mondo S."/>
            <person name="Pangilinan J."/>
            <person name="Riley R."/>
            <person name="Labutti K."/>
            <person name="Andreopoulos B."/>
            <person name="Lipzen A."/>
            <person name="Chen C."/>
            <person name="Yanf M."/>
            <person name="Daum C."/>
            <person name="Ng V."/>
            <person name="Clum A."/>
            <person name="Ohm R."/>
            <person name="Martin F."/>
            <person name="Silar P."/>
            <person name="Natvig D."/>
            <person name="Lalanne C."/>
            <person name="Gautier V."/>
            <person name="Ament-Velasquez S.L."/>
            <person name="Kruys A."/>
            <person name="Hutchinson M.I."/>
            <person name="Powell A.J."/>
            <person name="Barry K."/>
            <person name="Miller A.N."/>
            <person name="Grigoriev I.V."/>
            <person name="Debuchy R."/>
            <person name="Gladieux P."/>
            <person name="Thoren M.H."/>
            <person name="Johannesson H."/>
        </authorList>
    </citation>
    <scope>NUCLEOTIDE SEQUENCE</scope>
    <source>
        <strain evidence="3">PSN243</strain>
    </source>
</reference>
<dbReference type="PANTHER" id="PTHR24148">
    <property type="entry name" value="ANKYRIN REPEAT DOMAIN-CONTAINING PROTEIN 39 HOMOLOG-RELATED"/>
    <property type="match status" value="1"/>
</dbReference>
<feature type="compositionally biased region" description="Basic and acidic residues" evidence="1">
    <location>
        <begin position="605"/>
        <end position="614"/>
    </location>
</feature>
<feature type="region of interest" description="Disordered" evidence="1">
    <location>
        <begin position="1"/>
        <end position="24"/>
    </location>
</feature>
<dbReference type="Pfam" id="PF06985">
    <property type="entry name" value="HET"/>
    <property type="match status" value="1"/>
</dbReference>
<sequence>MKDCFSRNHSRFGKELRRDTERQTELQPFLHPHQGSSTTAAPFTYDALPQGHLVTRVLYLRGGNDLETIDCRLETADLSDPGLKFEALSYCWGSPEAGLSPIYCNGKRFNVTKNLKMALNNLRPSQGERVLWVDAVCINQEDKEECARQVLKMGDIYGRATNVVIWLGDSSAACRASFSILKTFSGLYENSEGVAVQYEELKKKVSSVPIEGYPGSTSFESAFSLVQEMAEMEWFTRMWVLQEVALAKSVSLVCGQHTLPWDTFERGMLVRALVATRDRRSFSSLSRELDLRLLKIVELRMALITAKLDRSILTLLNQFREHKASVPADKVYAISSLTDTMLSSIGLQVDYSISTAEFYTDLARGILQNRSAGGLDILSVPRANSDLAGELPTWVPDWSDDAGGARPLAASVSRYGDGNFYASGKSAADPSLVECSETSLVLRGYVVDRIDRYSSEAFTNADAHLDPPSVARIDNLDFAMMDYPLKRTSQLAAHYEPVKKCWKDFLHDGQPYSTPKPQEKDTSSNDTITSWPYIMVTKTYTPTSELLGVAYVRTLCADSFPPFIGLDVKSYKLLINALGDWIKLNDVSPHGMWNVLHRFSSLDDGDQKDTELSGKGKKRRGLPPLEFPKSMPRNVDLGGMMDMMIGRKLMWTRDGYFGSVPADAREGDAIVLVEGCRVPLVLRLKSGGEKGGKKEWQLVGDCFMHGAMYGERWRQELCEEIILV</sequence>
<gene>
    <name evidence="3" type="ORF">QBC34DRAFT_300116</name>
</gene>